<gene>
    <name evidence="2" type="ORF">CRENPOLYSF1_1140029</name>
</gene>
<sequence length="40" mass="4510">MQLFGIIVLKMGKIFEIYAVILALIAKKIIVPNSHVVHTF</sequence>
<evidence type="ECO:0000256" key="1">
    <source>
        <dbReference type="SAM" id="Phobius"/>
    </source>
</evidence>
<evidence type="ECO:0000313" key="3">
    <source>
        <dbReference type="Proteomes" id="UP000195667"/>
    </source>
</evidence>
<keyword evidence="1" id="KW-0812">Transmembrane</keyword>
<proteinExistence type="predicted"/>
<name>A0A1R4H058_9GAMM</name>
<keyword evidence="3" id="KW-1185">Reference proteome</keyword>
<dbReference type="EMBL" id="FUKI01000018">
    <property type="protein sequence ID" value="SJM89611.1"/>
    <property type="molecule type" value="Genomic_DNA"/>
</dbReference>
<keyword evidence="1" id="KW-1133">Transmembrane helix</keyword>
<reference evidence="3" key="1">
    <citation type="submission" date="2017-02" db="EMBL/GenBank/DDBJ databases">
        <authorList>
            <person name="Daims H."/>
        </authorList>
    </citation>
    <scope>NUCLEOTIDE SEQUENCE [LARGE SCALE GENOMIC DNA]</scope>
</reference>
<dbReference type="Proteomes" id="UP000195667">
    <property type="component" value="Unassembled WGS sequence"/>
</dbReference>
<evidence type="ECO:0000313" key="2">
    <source>
        <dbReference type="EMBL" id="SJM89611.1"/>
    </source>
</evidence>
<protein>
    <submittedName>
        <fullName evidence="2">Uncharacterized protein</fullName>
    </submittedName>
</protein>
<keyword evidence="1" id="KW-0472">Membrane</keyword>
<feature type="transmembrane region" description="Helical" evidence="1">
    <location>
        <begin position="6"/>
        <end position="26"/>
    </location>
</feature>
<organism evidence="2 3">
    <name type="scientific">Crenothrix polyspora</name>
    <dbReference type="NCBI Taxonomy" id="360316"/>
    <lineage>
        <taxon>Bacteria</taxon>
        <taxon>Pseudomonadati</taxon>
        <taxon>Pseudomonadota</taxon>
        <taxon>Gammaproteobacteria</taxon>
        <taxon>Methylococcales</taxon>
        <taxon>Crenotrichaceae</taxon>
        <taxon>Crenothrix</taxon>
    </lineage>
</organism>
<accession>A0A1R4H058</accession>
<dbReference type="AlphaFoldDB" id="A0A1R4H058"/>